<dbReference type="EMBL" id="JBHUNE010000003">
    <property type="protein sequence ID" value="MFD2757655.1"/>
    <property type="molecule type" value="Genomic_DNA"/>
</dbReference>
<reference evidence="7" key="1">
    <citation type="journal article" date="2019" name="Int. J. Syst. Evol. Microbiol.">
        <title>The Global Catalogue of Microorganisms (GCM) 10K type strain sequencing project: providing services to taxonomists for standard genome sequencing and annotation.</title>
        <authorList>
            <consortium name="The Broad Institute Genomics Platform"/>
            <consortium name="The Broad Institute Genome Sequencing Center for Infectious Disease"/>
            <person name="Wu L."/>
            <person name="Ma J."/>
        </authorList>
    </citation>
    <scope>NUCLEOTIDE SEQUENCE [LARGE SCALE GENOMIC DNA]</scope>
    <source>
        <strain evidence="7">TISTR 1514</strain>
    </source>
</reference>
<dbReference type="InterPro" id="IPR005650">
    <property type="entry name" value="BlaI_family"/>
</dbReference>
<proteinExistence type="inferred from homology"/>
<evidence type="ECO:0000313" key="7">
    <source>
        <dbReference type="Proteomes" id="UP001597492"/>
    </source>
</evidence>
<keyword evidence="4" id="KW-0804">Transcription</keyword>
<comment type="similarity">
    <text evidence="1">Belongs to the BlaI transcriptional regulatory family.</text>
</comment>
<dbReference type="SUPFAM" id="SSF46785">
    <property type="entry name" value="Winged helix' DNA-binding domain"/>
    <property type="match status" value="1"/>
</dbReference>
<accession>A0ABW5UWN9</accession>
<feature type="region of interest" description="Disordered" evidence="5">
    <location>
        <begin position="66"/>
        <end position="90"/>
    </location>
</feature>
<dbReference type="InterPro" id="IPR036390">
    <property type="entry name" value="WH_DNA-bd_sf"/>
</dbReference>
<keyword evidence="7" id="KW-1185">Reference proteome</keyword>
<dbReference type="Gene3D" id="6.10.140.850">
    <property type="match status" value="1"/>
</dbReference>
<evidence type="ECO:0000313" key="6">
    <source>
        <dbReference type="EMBL" id="MFD2757655.1"/>
    </source>
</evidence>
<dbReference type="InterPro" id="IPR036388">
    <property type="entry name" value="WH-like_DNA-bd_sf"/>
</dbReference>
<sequence length="134" mass="14831">MPGTRTRERGELETQIMRVLWNAEAPLSARDIQTSFEADHDDALDGPTPAYTTLVTVLGRLEKKGAVQREATSPRKVRYRATRSQEEQASKQMLAALDRVADREVALMQFAGNLDGDDLDFLRRALDGGGAATR</sequence>
<organism evidence="6 7">
    <name type="scientific">Gulosibacter faecalis</name>
    <dbReference type="NCBI Taxonomy" id="272240"/>
    <lineage>
        <taxon>Bacteria</taxon>
        <taxon>Bacillati</taxon>
        <taxon>Actinomycetota</taxon>
        <taxon>Actinomycetes</taxon>
        <taxon>Micrococcales</taxon>
        <taxon>Microbacteriaceae</taxon>
        <taxon>Gulosibacter</taxon>
    </lineage>
</organism>
<evidence type="ECO:0000256" key="2">
    <source>
        <dbReference type="ARBA" id="ARBA00023015"/>
    </source>
</evidence>
<dbReference type="Pfam" id="PF03965">
    <property type="entry name" value="Penicillinase_R"/>
    <property type="match status" value="1"/>
</dbReference>
<protein>
    <submittedName>
        <fullName evidence="6">BlaI/MecI/CopY family transcriptional regulator</fullName>
    </submittedName>
</protein>
<comment type="caution">
    <text evidence="6">The sequence shown here is derived from an EMBL/GenBank/DDBJ whole genome shotgun (WGS) entry which is preliminary data.</text>
</comment>
<evidence type="ECO:0000256" key="3">
    <source>
        <dbReference type="ARBA" id="ARBA00023125"/>
    </source>
</evidence>
<evidence type="ECO:0000256" key="5">
    <source>
        <dbReference type="SAM" id="MobiDB-lite"/>
    </source>
</evidence>
<dbReference type="RefSeq" id="WP_019618352.1">
    <property type="nucleotide sequence ID" value="NZ_JBHUNE010000003.1"/>
</dbReference>
<dbReference type="Proteomes" id="UP001597492">
    <property type="component" value="Unassembled WGS sequence"/>
</dbReference>
<keyword evidence="2" id="KW-0805">Transcription regulation</keyword>
<name>A0ABW5UWN9_9MICO</name>
<evidence type="ECO:0000256" key="1">
    <source>
        <dbReference type="ARBA" id="ARBA00011046"/>
    </source>
</evidence>
<gene>
    <name evidence="6" type="ORF">ACFSW7_04580</name>
</gene>
<keyword evidence="3" id="KW-0238">DNA-binding</keyword>
<evidence type="ECO:0000256" key="4">
    <source>
        <dbReference type="ARBA" id="ARBA00023163"/>
    </source>
</evidence>
<dbReference type="Gene3D" id="1.10.10.10">
    <property type="entry name" value="Winged helix-like DNA-binding domain superfamily/Winged helix DNA-binding domain"/>
    <property type="match status" value="1"/>
</dbReference>